<accession>A0A5N6K705</accession>
<reference evidence="1 2" key="1">
    <citation type="submission" date="2019-06" db="EMBL/GenBank/DDBJ databases">
        <title>Genome Sequence of the Brown Rot Fungal Pathogen Monilinia laxa.</title>
        <authorList>
            <person name="De Miccolis Angelini R.M."/>
            <person name="Landi L."/>
            <person name="Abate D."/>
            <person name="Pollastro S."/>
            <person name="Romanazzi G."/>
            <person name="Faretra F."/>
        </authorList>
    </citation>
    <scope>NUCLEOTIDE SEQUENCE [LARGE SCALE GENOMIC DNA]</scope>
    <source>
        <strain evidence="1 2">Mlax316</strain>
    </source>
</reference>
<comment type="caution">
    <text evidence="1">The sequence shown here is derived from an EMBL/GenBank/DDBJ whole genome shotgun (WGS) entry which is preliminary data.</text>
</comment>
<name>A0A5N6K705_MONLA</name>
<keyword evidence="2" id="KW-1185">Reference proteome</keyword>
<dbReference type="EMBL" id="VIGI01000007">
    <property type="protein sequence ID" value="KAB8298097.1"/>
    <property type="molecule type" value="Genomic_DNA"/>
</dbReference>
<gene>
    <name evidence="1" type="ORF">EYC80_001859</name>
</gene>
<organism evidence="1 2">
    <name type="scientific">Monilinia laxa</name>
    <name type="common">Brown rot fungus</name>
    <name type="synonym">Sclerotinia laxa</name>
    <dbReference type="NCBI Taxonomy" id="61186"/>
    <lineage>
        <taxon>Eukaryota</taxon>
        <taxon>Fungi</taxon>
        <taxon>Dikarya</taxon>
        <taxon>Ascomycota</taxon>
        <taxon>Pezizomycotina</taxon>
        <taxon>Leotiomycetes</taxon>
        <taxon>Helotiales</taxon>
        <taxon>Sclerotiniaceae</taxon>
        <taxon>Monilinia</taxon>
    </lineage>
</organism>
<proteinExistence type="predicted"/>
<evidence type="ECO:0000313" key="2">
    <source>
        <dbReference type="Proteomes" id="UP000326757"/>
    </source>
</evidence>
<protein>
    <submittedName>
        <fullName evidence="1">Uncharacterized protein</fullName>
    </submittedName>
</protein>
<sequence>MQISTLSDNYKYISTDPNPFIANQEYPSQVNGEPMPVIPPPYPDLSRFSSTHKAKVNVLPRKLIENDSPCKHQIKILPLPAPPPRLGSTSAE</sequence>
<dbReference type="Proteomes" id="UP000326757">
    <property type="component" value="Unassembled WGS sequence"/>
</dbReference>
<evidence type="ECO:0000313" key="1">
    <source>
        <dbReference type="EMBL" id="KAB8298097.1"/>
    </source>
</evidence>
<dbReference type="AlphaFoldDB" id="A0A5N6K705"/>